<proteinExistence type="predicted"/>
<name>A0A2N5V2H9_9BASI</name>
<accession>A0A2N5V2H9</accession>
<feature type="compositionally biased region" description="Pro residues" evidence="1">
    <location>
        <begin position="8"/>
        <end position="20"/>
    </location>
</feature>
<sequence length="67" mass="6772">MGYAFNPCFPPPASPAPPLPNAISSLARPGIGGRPANQTTHAPALTTSTDKLTQKGKPDLGSSQDTG</sequence>
<evidence type="ECO:0000256" key="1">
    <source>
        <dbReference type="SAM" id="MobiDB-lite"/>
    </source>
</evidence>
<gene>
    <name evidence="2" type="ORF">PCANC_13424</name>
</gene>
<evidence type="ECO:0000313" key="2">
    <source>
        <dbReference type="EMBL" id="PLW44215.1"/>
    </source>
</evidence>
<keyword evidence="3" id="KW-1185">Reference proteome</keyword>
<reference evidence="2 3" key="1">
    <citation type="submission" date="2017-11" db="EMBL/GenBank/DDBJ databases">
        <title>De novo assembly and phasing of dikaryotic genomes from two isolates of Puccinia coronata f. sp. avenae, the causal agent of oat crown rust.</title>
        <authorList>
            <person name="Miller M.E."/>
            <person name="Zhang Y."/>
            <person name="Omidvar V."/>
            <person name="Sperschneider J."/>
            <person name="Schwessinger B."/>
            <person name="Raley C."/>
            <person name="Palmer J.M."/>
            <person name="Garnica D."/>
            <person name="Upadhyaya N."/>
            <person name="Rathjen J."/>
            <person name="Taylor J.M."/>
            <person name="Park R.F."/>
            <person name="Dodds P.N."/>
            <person name="Hirsch C.D."/>
            <person name="Kianian S.F."/>
            <person name="Figueroa M."/>
        </authorList>
    </citation>
    <scope>NUCLEOTIDE SEQUENCE [LARGE SCALE GENOMIC DNA]</scope>
    <source>
        <strain evidence="2">12NC29</strain>
    </source>
</reference>
<protein>
    <submittedName>
        <fullName evidence="2">Uncharacterized protein</fullName>
    </submittedName>
</protein>
<comment type="caution">
    <text evidence="2">The sequence shown here is derived from an EMBL/GenBank/DDBJ whole genome shotgun (WGS) entry which is preliminary data.</text>
</comment>
<organism evidence="2 3">
    <name type="scientific">Puccinia coronata f. sp. avenae</name>
    <dbReference type="NCBI Taxonomy" id="200324"/>
    <lineage>
        <taxon>Eukaryota</taxon>
        <taxon>Fungi</taxon>
        <taxon>Dikarya</taxon>
        <taxon>Basidiomycota</taxon>
        <taxon>Pucciniomycotina</taxon>
        <taxon>Pucciniomycetes</taxon>
        <taxon>Pucciniales</taxon>
        <taxon>Pucciniaceae</taxon>
        <taxon>Puccinia</taxon>
    </lineage>
</organism>
<feature type="region of interest" description="Disordered" evidence="1">
    <location>
        <begin position="1"/>
        <end position="67"/>
    </location>
</feature>
<feature type="compositionally biased region" description="Polar residues" evidence="1">
    <location>
        <begin position="36"/>
        <end position="51"/>
    </location>
</feature>
<dbReference type="AlphaFoldDB" id="A0A2N5V2H9"/>
<dbReference type="EMBL" id="PGCJ01000139">
    <property type="protein sequence ID" value="PLW44215.1"/>
    <property type="molecule type" value="Genomic_DNA"/>
</dbReference>
<evidence type="ECO:0000313" key="3">
    <source>
        <dbReference type="Proteomes" id="UP000235388"/>
    </source>
</evidence>
<dbReference type="Proteomes" id="UP000235388">
    <property type="component" value="Unassembled WGS sequence"/>
</dbReference>